<dbReference type="SUPFAM" id="SSF53067">
    <property type="entry name" value="Actin-like ATPase domain"/>
    <property type="match status" value="2"/>
</dbReference>
<evidence type="ECO:0000313" key="9">
    <source>
        <dbReference type="Proteomes" id="UP000186559"/>
    </source>
</evidence>
<dbReference type="EMBL" id="CP014796">
    <property type="protein sequence ID" value="APX22955.1"/>
    <property type="molecule type" value="Genomic_DNA"/>
</dbReference>
<dbReference type="GO" id="GO:0016301">
    <property type="term" value="F:kinase activity"/>
    <property type="evidence" value="ECO:0007669"/>
    <property type="project" value="UniProtKB-KW"/>
</dbReference>
<evidence type="ECO:0000259" key="7">
    <source>
        <dbReference type="Pfam" id="PF02782"/>
    </source>
</evidence>
<evidence type="ECO:0000256" key="2">
    <source>
        <dbReference type="ARBA" id="ARBA00022679"/>
    </source>
</evidence>
<protein>
    <submittedName>
        <fullName evidence="8">Erythritol kinase (L-erythritol 4-phosphate-forming)</fullName>
        <ecNumber evidence="8">2.7.1.-</ecNumber>
    </submittedName>
</protein>
<dbReference type="InterPro" id="IPR018485">
    <property type="entry name" value="FGGY_C"/>
</dbReference>
<dbReference type="Pfam" id="PF02782">
    <property type="entry name" value="FGGY_C"/>
    <property type="match status" value="1"/>
</dbReference>
<dbReference type="Pfam" id="PF00370">
    <property type="entry name" value="FGGY_N"/>
    <property type="match status" value="1"/>
</dbReference>
<feature type="domain" description="Carbohydrate kinase FGGY C-terminal" evidence="7">
    <location>
        <begin position="265"/>
        <end position="457"/>
    </location>
</feature>
<evidence type="ECO:0000256" key="4">
    <source>
        <dbReference type="RuleBase" id="RU003733"/>
    </source>
</evidence>
<feature type="domain" description="Carbohydrate kinase FGGY N-terminal" evidence="6">
    <location>
        <begin position="6"/>
        <end position="251"/>
    </location>
</feature>
<comment type="similarity">
    <text evidence="1 4">Belongs to the FGGY kinase family.</text>
</comment>
<feature type="region of interest" description="Disordered" evidence="5">
    <location>
        <begin position="517"/>
        <end position="544"/>
    </location>
</feature>
<dbReference type="STRING" id="1229727.Ga0080559_TMP2159"/>
<dbReference type="RefSeq" id="WP_076623138.1">
    <property type="nucleotide sequence ID" value="NZ_BMEW01000005.1"/>
</dbReference>
<dbReference type="Gene3D" id="3.30.420.40">
    <property type="match status" value="2"/>
</dbReference>
<dbReference type="InterPro" id="IPR050406">
    <property type="entry name" value="FGGY_Carb_Kinase"/>
</dbReference>
<keyword evidence="3 4" id="KW-0418">Kinase</keyword>
<reference evidence="8 9" key="1">
    <citation type="submission" date="2016-03" db="EMBL/GenBank/DDBJ databases">
        <title>Deep-sea bacteria in the southern Pacific.</title>
        <authorList>
            <person name="Tang K."/>
        </authorList>
    </citation>
    <scope>NUCLEOTIDE SEQUENCE [LARGE SCALE GENOMIC DNA]</scope>
    <source>
        <strain evidence="8 9">JLT2016</strain>
    </source>
</reference>
<evidence type="ECO:0000256" key="1">
    <source>
        <dbReference type="ARBA" id="ARBA00009156"/>
    </source>
</evidence>
<evidence type="ECO:0000313" key="8">
    <source>
        <dbReference type="EMBL" id="APX22955.1"/>
    </source>
</evidence>
<keyword evidence="2 4" id="KW-0808">Transferase</keyword>
<dbReference type="PANTHER" id="PTHR43095:SF5">
    <property type="entry name" value="XYLULOSE KINASE"/>
    <property type="match status" value="1"/>
</dbReference>
<evidence type="ECO:0000256" key="5">
    <source>
        <dbReference type="SAM" id="MobiDB-lite"/>
    </source>
</evidence>
<dbReference type="Proteomes" id="UP000186559">
    <property type="component" value="Chromosome"/>
</dbReference>
<dbReference type="PANTHER" id="PTHR43095">
    <property type="entry name" value="SUGAR KINASE"/>
    <property type="match status" value="1"/>
</dbReference>
<accession>A0A1U7D4G0</accession>
<keyword evidence="9" id="KW-1185">Reference proteome</keyword>
<dbReference type="GO" id="GO:0016773">
    <property type="term" value="F:phosphotransferase activity, alcohol group as acceptor"/>
    <property type="evidence" value="ECO:0007669"/>
    <property type="project" value="InterPro"/>
</dbReference>
<dbReference type="GO" id="GO:0005975">
    <property type="term" value="P:carbohydrate metabolic process"/>
    <property type="evidence" value="ECO:0007669"/>
    <property type="project" value="InterPro"/>
</dbReference>
<dbReference type="KEGG" id="tpro:Ga0080559_TMP2159"/>
<organism evidence="8 9">
    <name type="scientific">Salipiger profundus</name>
    <dbReference type="NCBI Taxonomy" id="1229727"/>
    <lineage>
        <taxon>Bacteria</taxon>
        <taxon>Pseudomonadati</taxon>
        <taxon>Pseudomonadota</taxon>
        <taxon>Alphaproteobacteria</taxon>
        <taxon>Rhodobacterales</taxon>
        <taxon>Roseobacteraceae</taxon>
        <taxon>Salipiger</taxon>
    </lineage>
</organism>
<evidence type="ECO:0000259" key="6">
    <source>
        <dbReference type="Pfam" id="PF00370"/>
    </source>
</evidence>
<dbReference type="PROSITE" id="PS00445">
    <property type="entry name" value="FGGY_KINASES_2"/>
    <property type="match status" value="1"/>
</dbReference>
<dbReference type="InterPro" id="IPR018483">
    <property type="entry name" value="Carb_kinase_FGGY_CS"/>
</dbReference>
<dbReference type="InterPro" id="IPR043129">
    <property type="entry name" value="ATPase_NBD"/>
</dbReference>
<proteinExistence type="inferred from homology"/>
<dbReference type="AlphaFoldDB" id="A0A1U7D4G0"/>
<evidence type="ECO:0000256" key="3">
    <source>
        <dbReference type="ARBA" id="ARBA00022777"/>
    </source>
</evidence>
<dbReference type="InterPro" id="IPR000577">
    <property type="entry name" value="Carb_kinase_FGGY"/>
</dbReference>
<sequence>MSERDIIIGIDAGTSVIKAVAFTLTGTQLGASAVPNRYTTAPDGAATQDMDRTWADCAEALRGLGDSIDHLADRTAALAVTAQGDGTWLVGADNRPVDDAWLWLDARAARTTQALAQAPGNAARFHATGTALNTCQQGAQMAHMDRHCPALLDRAEVALHCKDWLYLNLTGVRATDPSEASFTFGDFRTRQYSDTAIEALGLRHRAQLLPQIVDGSRDTHPLSEAAARVTGLRAGTPVSLGYVDMVMTALGAGVHTGTPGAACSTIGSTGVHMRAVRDDAVQLQGDSGYVICLPAERMVTQVQTNMAATLNLDWALRMAADLMSETGHPHEYANLVAHIDGWMERSQPGTLLYQPYVSEAGERGPMVNPNARAGFIGLAAHHRFPDMIRAVIEGLGMAARDCYGAMGTLPSELRLTGGAARSTALRAILAASVEAPVRVSAREEAGAAGCAMMAAVAIGAYPDMEACVAEWVTPLLGQAEAPDPELSRIYGSLYPAYAQAREALEPVWDRLAEHRAASGPTAAAADQPEIAPGAELERAAQGGS</sequence>
<dbReference type="OrthoDB" id="9805576at2"/>
<dbReference type="EC" id="2.7.1.-" evidence="8"/>
<name>A0A1U7D4G0_9RHOB</name>
<dbReference type="InterPro" id="IPR018484">
    <property type="entry name" value="FGGY_N"/>
</dbReference>
<dbReference type="PIRSF" id="PIRSF000538">
    <property type="entry name" value="GlpK"/>
    <property type="match status" value="1"/>
</dbReference>
<gene>
    <name evidence="8" type="ORF">Ga0080559_TMP2159</name>
</gene>